<evidence type="ECO:0000313" key="6">
    <source>
        <dbReference type="Proteomes" id="UP001491310"/>
    </source>
</evidence>
<dbReference type="InterPro" id="IPR011990">
    <property type="entry name" value="TPR-like_helical_dom_sf"/>
</dbReference>
<feature type="compositionally biased region" description="Low complexity" evidence="3">
    <location>
        <begin position="267"/>
        <end position="278"/>
    </location>
</feature>
<comment type="caution">
    <text evidence="5">The sequence shown here is derived from an EMBL/GenBank/DDBJ whole genome shotgun (WGS) entry which is preliminary data.</text>
</comment>
<sequence>MSLSDYSSDDSLDEEPALGVEAIKSVARSARTGGPSSMNTSNKSLAAAALAGIAVAGIAAGSLLLRKYFKPSGAEASRADGNIQGSDAQDTSDRKDLRRKRPVGGDVKESPRQSAPFMTRTESTSSVGPLRKQPRRETSEDSEGGDASGASPKGGTTDGHRRPLRKTPSANSRHRRPPRRGAGPSASSPAGTGSESESNRAVRAAARKREAAPQPPAAAAKPAPEKAGPAAPTDLMAKHRGGEPSAVAPQEASRGIEAGSVSKAAEEPAASQSEAASANGSVYSTEGRADGAKADAAPKTSKLDAKAAPFDPLGMDAEANDSAEVSAQKEAGNGHVAKDNQAAAGEEAGSLDPQNQAESNVDLNLAVALRIVSEKGNLAAAERTLQKSLGTVREAGADPVRPHFRSRLAGTLADIIARAEQTAAMAPGKNKKDNAIGRRAEIVDLLSYAFEAAKETGDGGLRARESWRLGAALAEAEDFEAAHALFQEELAHWEERAGPADPRTQHSRTWLADVLVKLDRKEEAHKLLTDAAESLEKEAERAASSKPEAAGSGSLKEVPHGEDSELPAHDLTPAAAASVTAAKCYVHLATMQDADGEFDAAAGNARKAVTIMEGTFGEASPRASTAYGTLASVLKHQGKEEGLREALGLYETLQRIAEAVHGLRNSHAAMAHRAIADVHLLLNEHGEAVSHTEKAVQVAGAVHGRDHPVMESYWRAVAEAKQAAGDKEGAKDASRQALRVRSHSQRGGHGGGGGGGRGGRGGGGSAGRRGRGRR</sequence>
<feature type="compositionally biased region" description="Basic and acidic residues" evidence="3">
    <location>
        <begin position="724"/>
        <end position="734"/>
    </location>
</feature>
<keyword evidence="4" id="KW-0472">Membrane</keyword>
<gene>
    <name evidence="5" type="ORF">WJX75_009040</name>
</gene>
<accession>A0ABR2Z1S6</accession>
<feature type="region of interest" description="Disordered" evidence="3">
    <location>
        <begin position="535"/>
        <end position="568"/>
    </location>
</feature>
<evidence type="ECO:0000256" key="2">
    <source>
        <dbReference type="ARBA" id="ARBA00022803"/>
    </source>
</evidence>
<feature type="transmembrane region" description="Helical" evidence="4">
    <location>
        <begin position="45"/>
        <end position="65"/>
    </location>
</feature>
<evidence type="ECO:0000313" key="5">
    <source>
        <dbReference type="EMBL" id="KAK9917864.1"/>
    </source>
</evidence>
<proteinExistence type="predicted"/>
<feature type="compositionally biased region" description="Low complexity" evidence="3">
    <location>
        <begin position="217"/>
        <end position="232"/>
    </location>
</feature>
<keyword evidence="2" id="KW-0802">TPR repeat</keyword>
<feature type="compositionally biased region" description="Basic and acidic residues" evidence="3">
    <location>
        <begin position="557"/>
        <end position="568"/>
    </location>
</feature>
<organism evidence="5 6">
    <name type="scientific">Coccomyxa subellipsoidea</name>
    <dbReference type="NCBI Taxonomy" id="248742"/>
    <lineage>
        <taxon>Eukaryota</taxon>
        <taxon>Viridiplantae</taxon>
        <taxon>Chlorophyta</taxon>
        <taxon>core chlorophytes</taxon>
        <taxon>Trebouxiophyceae</taxon>
        <taxon>Trebouxiophyceae incertae sedis</taxon>
        <taxon>Coccomyxaceae</taxon>
        <taxon>Coccomyxa</taxon>
    </lineage>
</organism>
<evidence type="ECO:0000256" key="4">
    <source>
        <dbReference type="SAM" id="Phobius"/>
    </source>
</evidence>
<dbReference type="SUPFAM" id="SSF48452">
    <property type="entry name" value="TPR-like"/>
    <property type="match status" value="3"/>
</dbReference>
<evidence type="ECO:0008006" key="7">
    <source>
        <dbReference type="Google" id="ProtNLM"/>
    </source>
</evidence>
<dbReference type="Proteomes" id="UP001491310">
    <property type="component" value="Unassembled WGS sequence"/>
</dbReference>
<keyword evidence="4" id="KW-0812">Transmembrane</keyword>
<name>A0ABR2Z1S6_9CHLO</name>
<evidence type="ECO:0000256" key="1">
    <source>
        <dbReference type="ARBA" id="ARBA00022737"/>
    </source>
</evidence>
<dbReference type="Gene3D" id="1.25.40.10">
    <property type="entry name" value="Tetratricopeptide repeat domain"/>
    <property type="match status" value="2"/>
</dbReference>
<keyword evidence="6" id="KW-1185">Reference proteome</keyword>
<feature type="compositionally biased region" description="Gly residues" evidence="3">
    <location>
        <begin position="747"/>
        <end position="767"/>
    </location>
</feature>
<feature type="region of interest" description="Disordered" evidence="3">
    <location>
        <begin position="723"/>
        <end position="774"/>
    </location>
</feature>
<dbReference type="PANTHER" id="PTHR45641:SF19">
    <property type="entry name" value="NEPHROCYSTIN-3"/>
    <property type="match status" value="1"/>
</dbReference>
<keyword evidence="4" id="KW-1133">Transmembrane helix</keyword>
<feature type="compositionally biased region" description="Low complexity" evidence="3">
    <location>
        <begin position="180"/>
        <end position="204"/>
    </location>
</feature>
<dbReference type="EMBL" id="JALJOT010000002">
    <property type="protein sequence ID" value="KAK9917864.1"/>
    <property type="molecule type" value="Genomic_DNA"/>
</dbReference>
<dbReference type="Pfam" id="PF13424">
    <property type="entry name" value="TPR_12"/>
    <property type="match status" value="1"/>
</dbReference>
<protein>
    <recommendedName>
        <fullName evidence="7">MalT-like TPR region domain-containing protein</fullName>
    </recommendedName>
</protein>
<keyword evidence="1" id="KW-0677">Repeat</keyword>
<feature type="region of interest" description="Disordered" evidence="3">
    <location>
        <begin position="73"/>
        <end position="357"/>
    </location>
</feature>
<reference evidence="5 6" key="1">
    <citation type="journal article" date="2024" name="Nat. Commun.">
        <title>Phylogenomics reveals the evolutionary origins of lichenization in chlorophyte algae.</title>
        <authorList>
            <person name="Puginier C."/>
            <person name="Libourel C."/>
            <person name="Otte J."/>
            <person name="Skaloud P."/>
            <person name="Haon M."/>
            <person name="Grisel S."/>
            <person name="Petersen M."/>
            <person name="Berrin J.G."/>
            <person name="Delaux P.M."/>
            <person name="Dal Grande F."/>
            <person name="Keller J."/>
        </authorList>
    </citation>
    <scope>NUCLEOTIDE SEQUENCE [LARGE SCALE GENOMIC DNA]</scope>
    <source>
        <strain evidence="5 6">SAG 216-7</strain>
    </source>
</reference>
<dbReference type="PANTHER" id="PTHR45641">
    <property type="entry name" value="TETRATRICOPEPTIDE REPEAT PROTEIN (AFU_ORTHOLOGUE AFUA_6G03870)"/>
    <property type="match status" value="1"/>
</dbReference>
<evidence type="ECO:0000256" key="3">
    <source>
        <dbReference type="SAM" id="MobiDB-lite"/>
    </source>
</evidence>